<dbReference type="Proteomes" id="UP000287872">
    <property type="component" value="Unassembled WGS sequence"/>
</dbReference>
<accession>A0A401UL66</accession>
<evidence type="ECO:0000313" key="2">
    <source>
        <dbReference type="Proteomes" id="UP000287872"/>
    </source>
</evidence>
<gene>
    <name evidence="1" type="ORF">Ctaglu_19130</name>
</gene>
<name>A0A401UL66_9CLOT</name>
<proteinExistence type="predicted"/>
<reference evidence="1 2" key="1">
    <citation type="submission" date="2018-11" db="EMBL/GenBank/DDBJ databases">
        <title>Genome sequencing and assembly of Clostridium tagluense strain A121.</title>
        <authorList>
            <person name="Murakami T."/>
            <person name="Segawa T."/>
            <person name="Shcherbakova V.A."/>
            <person name="Mori H."/>
            <person name="Yoshimura Y."/>
        </authorList>
    </citation>
    <scope>NUCLEOTIDE SEQUENCE [LARGE SCALE GENOMIC DNA]</scope>
    <source>
        <strain evidence="1 2">A121</strain>
    </source>
</reference>
<comment type="caution">
    <text evidence="1">The sequence shown here is derived from an EMBL/GenBank/DDBJ whole genome shotgun (WGS) entry which is preliminary data.</text>
</comment>
<protein>
    <submittedName>
        <fullName evidence="1">Uncharacterized protein</fullName>
    </submittedName>
</protein>
<keyword evidence="2" id="KW-1185">Reference proteome</keyword>
<evidence type="ECO:0000313" key="1">
    <source>
        <dbReference type="EMBL" id="GCD10290.1"/>
    </source>
</evidence>
<dbReference type="AlphaFoldDB" id="A0A401UL66"/>
<organism evidence="1 2">
    <name type="scientific">Clostridium tagluense</name>
    <dbReference type="NCBI Taxonomy" id="360422"/>
    <lineage>
        <taxon>Bacteria</taxon>
        <taxon>Bacillati</taxon>
        <taxon>Bacillota</taxon>
        <taxon>Clostridia</taxon>
        <taxon>Eubacteriales</taxon>
        <taxon>Clostridiaceae</taxon>
        <taxon>Clostridium</taxon>
    </lineage>
</organism>
<dbReference type="EMBL" id="BHYK01000009">
    <property type="protein sequence ID" value="GCD10290.1"/>
    <property type="molecule type" value="Genomic_DNA"/>
</dbReference>
<sequence>MRVDFLKDFDVRMKKVGAYVLLCKNSMFKNVWKNYGFEETHEYINLIFAVMLYIMEESLKDEYCTMDSIGSFIDDVNMKYFKKSLSYEECKELGEFIVNVVLCDEGRAMYFKGFDFKEGEYTDIYISFVSNKIVYVDDVVKRTSYYLTDDGYSLLLSTLEIESNMKLTIHEMIFKLHLEKASYDKAVDDVKNIFNLLRIQLQKMHDAIRRIRQNALNYSVEEYRQLLEGNMDSLNTTRKKFNEYRNMVNLKIQEIREQDINVKKLSGKELENLKFLGIIEQYLGRAIEEQQKILNTHFDFKSVYSKELEEMASMSLIKRFNIGTDIYDKIMEDSSKLDTIDYILRPLYRSPITKIYNLNKCLQYQKTIKAKELEEDEVVSFEEGHFIEEKREKARAKLAKYRSSLKVILEFASEKEEISLKEISEKIKNDSNSKEVLIPTVEIFREIIIELLKYKHIDIAELKKEKEETISEKEKFEFELNETILDLVCGQIELSDIKNIYISKIVDSVEKIKFYGLPSDKGIVKTVICSDVCFKVER</sequence>
<dbReference type="RefSeq" id="WP_125000652.1">
    <property type="nucleotide sequence ID" value="NZ_BHYK01000009.1"/>
</dbReference>
<dbReference type="OrthoDB" id="1643270at2"/>